<reference evidence="2" key="3">
    <citation type="submission" date="2017-03" db="EMBL/GenBank/DDBJ databases">
        <authorList>
            <person name="Dastager S.G."/>
            <person name="Neurgaonkar P.S."/>
            <person name="Dharne M.S."/>
        </authorList>
    </citation>
    <scope>NUCLEOTIDE SEQUENCE</scope>
    <source>
        <strain evidence="2">DSM 25145</strain>
    </source>
</reference>
<sequence length="430" mass="48027">MYKKWLTVLLSALMVFVLSACSAQQAQNQEEEDTGADGGKVNLRMVWWGSQERHDATLKVLDLYKEKNPNVTFETEFSGWEGYWDKLATQSAAQNAPDIIQMDAQYLQEYATRNQLADLSEGISIEDMDETLADSGKVNDKLYAVPLGNNAFGLVYNKAAFEKLGVAAPEAGWTWDDMFALARDVQPKLEDGKYAIRDFTYDPGVYEMYQLSKGKGHLTTEDGEFNIDKETWKEWISTFEQLRNEGVASPAEMTVAEVEYDPKGDLLLTDAVLIKQSFAAQFPSYDSVKPGAYGLVKAPGDVEAGGYLKPSMFWSVSESSKQKEEAKKFIDFFINDPEAAEILGVSRGLPVSNQILDSMSEGFTDSDKAQLELVNKTAEDAQPFNGGPQGWGDFQNNAYRQVGEQLMFGVIEPDQAFEELKSQYEEIKGR</sequence>
<accession>A0A1N6RFI4</accession>
<keyword evidence="1" id="KW-0732">Signal</keyword>
<protein>
    <submittedName>
        <fullName evidence="3">ABC-type glycerol-3-phosphate transport system, substrate-binding protein</fullName>
    </submittedName>
</protein>
<dbReference type="PANTHER" id="PTHR43649">
    <property type="entry name" value="ARABINOSE-BINDING PROTEIN-RELATED"/>
    <property type="match status" value="1"/>
</dbReference>
<dbReference type="InterPro" id="IPR006059">
    <property type="entry name" value="SBP"/>
</dbReference>
<dbReference type="Pfam" id="PF13416">
    <property type="entry name" value="SBP_bac_8"/>
    <property type="match status" value="1"/>
</dbReference>
<organism evidence="3 4">
    <name type="scientific">Domibacillus enclensis</name>
    <dbReference type="NCBI Taxonomy" id="1017273"/>
    <lineage>
        <taxon>Bacteria</taxon>
        <taxon>Bacillati</taxon>
        <taxon>Bacillota</taxon>
        <taxon>Bacilli</taxon>
        <taxon>Bacillales</taxon>
        <taxon>Bacillaceae</taxon>
        <taxon>Domibacillus</taxon>
    </lineage>
</organism>
<dbReference type="RefSeq" id="WP_045849314.1">
    <property type="nucleotide sequence ID" value="NZ_FTLX01000002.1"/>
</dbReference>
<evidence type="ECO:0000313" key="5">
    <source>
        <dbReference type="Proteomes" id="UP000215545"/>
    </source>
</evidence>
<reference evidence="5" key="2">
    <citation type="submission" date="2017-03" db="EMBL/GenBank/DDBJ databases">
        <title>Bacillus sp. V-88(T) DSM27956, whole genome shotgun sequencing project.</title>
        <authorList>
            <person name="Dastager S.G."/>
            <person name="Neurgaonkar P.S."/>
            <person name="Dharne M.S."/>
        </authorList>
    </citation>
    <scope>NUCLEOTIDE SEQUENCE [LARGE SCALE GENOMIC DNA]</scope>
    <source>
        <strain evidence="5">DSM 25145</strain>
    </source>
</reference>
<reference evidence="3 4" key="1">
    <citation type="submission" date="2017-01" db="EMBL/GenBank/DDBJ databases">
        <authorList>
            <person name="Mah S.A."/>
            <person name="Swanson W.J."/>
            <person name="Moy G.W."/>
            <person name="Vacquier V.D."/>
        </authorList>
    </citation>
    <scope>NUCLEOTIDE SEQUENCE [LARGE SCALE GENOMIC DNA]</scope>
    <source>
        <strain evidence="3 4">NIO-1016</strain>
    </source>
</reference>
<dbReference type="STRING" id="1017273.SAMN05443094_102114"/>
<dbReference type="Gene3D" id="3.40.190.10">
    <property type="entry name" value="Periplasmic binding protein-like II"/>
    <property type="match status" value="2"/>
</dbReference>
<dbReference type="EMBL" id="MWSK01000002">
    <property type="protein sequence ID" value="OXS79047.1"/>
    <property type="molecule type" value="Genomic_DNA"/>
</dbReference>
<dbReference type="Proteomes" id="UP000186385">
    <property type="component" value="Unassembled WGS sequence"/>
</dbReference>
<dbReference type="OrthoDB" id="7918484at2"/>
<evidence type="ECO:0000313" key="3">
    <source>
        <dbReference type="EMBL" id="SIQ27648.1"/>
    </source>
</evidence>
<dbReference type="EMBL" id="FTLX01000002">
    <property type="protein sequence ID" value="SIQ27648.1"/>
    <property type="molecule type" value="Genomic_DNA"/>
</dbReference>
<dbReference type="AlphaFoldDB" id="A0A1N6RFI4"/>
<dbReference type="Proteomes" id="UP000215545">
    <property type="component" value="Unassembled WGS sequence"/>
</dbReference>
<dbReference type="InterPro" id="IPR050490">
    <property type="entry name" value="Bact_solute-bd_prot1"/>
</dbReference>
<keyword evidence="5" id="KW-1185">Reference proteome</keyword>
<evidence type="ECO:0000313" key="4">
    <source>
        <dbReference type="Proteomes" id="UP000186385"/>
    </source>
</evidence>
<evidence type="ECO:0000313" key="2">
    <source>
        <dbReference type="EMBL" id="OXS79047.1"/>
    </source>
</evidence>
<dbReference type="PROSITE" id="PS51257">
    <property type="entry name" value="PROKAR_LIPOPROTEIN"/>
    <property type="match status" value="1"/>
</dbReference>
<evidence type="ECO:0000256" key="1">
    <source>
        <dbReference type="SAM" id="SignalP"/>
    </source>
</evidence>
<gene>
    <name evidence="2" type="ORF">B1B05_04520</name>
    <name evidence="3" type="ORF">SAMN05443094_102114</name>
</gene>
<dbReference type="SUPFAM" id="SSF53850">
    <property type="entry name" value="Periplasmic binding protein-like II"/>
    <property type="match status" value="1"/>
</dbReference>
<feature type="chain" id="PRO_5039603589" evidence="1">
    <location>
        <begin position="27"/>
        <end position="430"/>
    </location>
</feature>
<feature type="signal peptide" evidence="1">
    <location>
        <begin position="1"/>
        <end position="26"/>
    </location>
</feature>
<name>A0A1N6RFI4_9BACI</name>
<proteinExistence type="predicted"/>
<dbReference type="PANTHER" id="PTHR43649:SF11">
    <property type="entry name" value="ABC TRANSPORTER SUBSTRATE-BINDING PROTEIN YESO-RELATED"/>
    <property type="match status" value="1"/>
</dbReference>